<dbReference type="InterPro" id="IPR014017">
    <property type="entry name" value="DNA_helicase_UvrD-like_C"/>
</dbReference>
<keyword evidence="3 10" id="KW-0378">Hydrolase</keyword>
<evidence type="ECO:0000256" key="6">
    <source>
        <dbReference type="ARBA" id="ARBA00023235"/>
    </source>
</evidence>
<keyword evidence="4 10" id="KW-0347">Helicase</keyword>
<dbReference type="PROSITE" id="PS51198">
    <property type="entry name" value="UVRD_HELICASE_ATP_BIND"/>
    <property type="match status" value="1"/>
</dbReference>
<dbReference type="Gene3D" id="1.10.486.10">
    <property type="entry name" value="PCRA, domain 4"/>
    <property type="match status" value="1"/>
</dbReference>
<evidence type="ECO:0000256" key="5">
    <source>
        <dbReference type="ARBA" id="ARBA00022840"/>
    </source>
</evidence>
<evidence type="ECO:0000313" key="13">
    <source>
        <dbReference type="EMBL" id="PRQ03698.1"/>
    </source>
</evidence>
<dbReference type="InterPro" id="IPR013986">
    <property type="entry name" value="DExx_box_DNA_helicase_dom_sf"/>
</dbReference>
<dbReference type="GO" id="GO:0005524">
    <property type="term" value="F:ATP binding"/>
    <property type="evidence" value="ECO:0007669"/>
    <property type="project" value="UniProtKB-UniRule"/>
</dbReference>
<dbReference type="PANTHER" id="PTHR11070:SF3">
    <property type="entry name" value="DNA 3'-5' HELICASE"/>
    <property type="match status" value="1"/>
</dbReference>
<reference evidence="13 14" key="1">
    <citation type="submission" date="2018-03" db="EMBL/GenBank/DDBJ databases">
        <title>Draft Genome Sequences of the Obligatory Marine Myxobacteria Enhygromyxa salina SWB005.</title>
        <authorList>
            <person name="Poehlein A."/>
            <person name="Moghaddam J.A."/>
            <person name="Harms H."/>
            <person name="Alanjari M."/>
            <person name="Koenig G.M."/>
            <person name="Daniel R."/>
            <person name="Schaeberle T.F."/>
        </authorList>
    </citation>
    <scope>NUCLEOTIDE SEQUENCE [LARGE SCALE GENOMIC DNA]</scope>
    <source>
        <strain evidence="13 14">SWB005</strain>
    </source>
</reference>
<evidence type="ECO:0000256" key="7">
    <source>
        <dbReference type="ARBA" id="ARBA00034617"/>
    </source>
</evidence>
<evidence type="ECO:0000259" key="11">
    <source>
        <dbReference type="PROSITE" id="PS51198"/>
    </source>
</evidence>
<organism evidence="13 14">
    <name type="scientific">Enhygromyxa salina</name>
    <dbReference type="NCBI Taxonomy" id="215803"/>
    <lineage>
        <taxon>Bacteria</taxon>
        <taxon>Pseudomonadati</taxon>
        <taxon>Myxococcota</taxon>
        <taxon>Polyangia</taxon>
        <taxon>Nannocystales</taxon>
        <taxon>Nannocystaceae</taxon>
        <taxon>Enhygromyxa</taxon>
    </lineage>
</organism>
<dbReference type="GO" id="GO:0043138">
    <property type="term" value="F:3'-5' DNA helicase activity"/>
    <property type="evidence" value="ECO:0007669"/>
    <property type="project" value="UniProtKB-EC"/>
</dbReference>
<accession>A0A2S9YF04</accession>
<feature type="domain" description="UvrD-like helicase C-terminal" evidence="12">
    <location>
        <begin position="308"/>
        <end position="599"/>
    </location>
</feature>
<comment type="similarity">
    <text evidence="1">Belongs to the helicase family. UvrD subfamily.</text>
</comment>
<dbReference type="PANTHER" id="PTHR11070">
    <property type="entry name" value="UVRD / RECB / PCRA DNA HELICASE FAMILY MEMBER"/>
    <property type="match status" value="1"/>
</dbReference>
<evidence type="ECO:0000256" key="10">
    <source>
        <dbReference type="PROSITE-ProRule" id="PRU00560"/>
    </source>
</evidence>
<dbReference type="GO" id="GO:0016887">
    <property type="term" value="F:ATP hydrolysis activity"/>
    <property type="evidence" value="ECO:0007669"/>
    <property type="project" value="RHEA"/>
</dbReference>
<dbReference type="AlphaFoldDB" id="A0A2S9YF04"/>
<dbReference type="Pfam" id="PF00580">
    <property type="entry name" value="UvrD-helicase"/>
    <property type="match status" value="1"/>
</dbReference>
<evidence type="ECO:0000259" key="12">
    <source>
        <dbReference type="PROSITE" id="PS51217"/>
    </source>
</evidence>
<dbReference type="GO" id="GO:0005829">
    <property type="term" value="C:cytosol"/>
    <property type="evidence" value="ECO:0007669"/>
    <property type="project" value="TreeGrafter"/>
</dbReference>
<keyword evidence="2 10" id="KW-0547">Nucleotide-binding</keyword>
<evidence type="ECO:0000256" key="4">
    <source>
        <dbReference type="ARBA" id="ARBA00022806"/>
    </source>
</evidence>
<protein>
    <recommendedName>
        <fullName evidence="8">DNA 3'-5' helicase</fullName>
        <ecNumber evidence="8">5.6.2.4</ecNumber>
    </recommendedName>
</protein>
<comment type="caution">
    <text evidence="13">The sequence shown here is derived from an EMBL/GenBank/DDBJ whole genome shotgun (WGS) entry which is preliminary data.</text>
</comment>
<sequence>MVKYVLKSASPPKPKFDLTRELNPQQRAVVEAPAAKILVLAGAGTGKTRTLTYRVARLVAGGCPPERIMLVTFTNRAAREMVSRVENLLGIDMRRSAAGTFHHVGNRILRRHGEALGLGSDFGILDPEDARDLMTSVIQELGMPVLTTKRFPNAKILIKIASQATGMLATVGSVVERRFLKFLDMLEPIKEVVANFAERKRRLNCVDFDDLLALWLELLRNPKHREIAERLRSGWQHLLVDEYQDINALQGALIDEMAQVHQSLTCVGDDAQSIYSFRGADFAQIHDFRIRHRDAQVLPLTINYRSTPEILALANRSIAVNRLQHPKQLQAVRPPGMLPALIPLRDTMQQAELVAQRVLELHHDQNLPLRKMAVLYRNHAHSLELQVELTRRGIPFAVRSGLRFFEQAHIKDVVAYLRARENPRDALAWLRLLRLWPGVGNRTAERVAGVLSGELDAHGQPDQPDLSAAGAATQAPAGATIPELLAREAEHARGRAKDALAKLAGLFEKLSDGAERSPGRAIRLIVADHYRDYADRTFTNADARKEDLDNLATFAERWPEAGEFLSELALVQGMTAENVVVGEEPDDKLVLSTIHQAKGLEWPIVFVLWLAEGRFPTAQSLRSASELEEERRLFYVAATRAADELYMLYPTIEEGRDGPSKLLRPSRFVAEIEHQPAVFERWEIEEVPRDD</sequence>
<dbReference type="Gene3D" id="1.10.10.160">
    <property type="match status" value="1"/>
</dbReference>
<evidence type="ECO:0000256" key="3">
    <source>
        <dbReference type="ARBA" id="ARBA00022801"/>
    </source>
</evidence>
<dbReference type="InterPro" id="IPR014016">
    <property type="entry name" value="UvrD-like_ATP-bd"/>
</dbReference>
<dbReference type="GO" id="GO:0003677">
    <property type="term" value="F:DNA binding"/>
    <property type="evidence" value="ECO:0007669"/>
    <property type="project" value="InterPro"/>
</dbReference>
<keyword evidence="14" id="KW-1185">Reference proteome</keyword>
<evidence type="ECO:0000256" key="2">
    <source>
        <dbReference type="ARBA" id="ARBA00022741"/>
    </source>
</evidence>
<evidence type="ECO:0000256" key="1">
    <source>
        <dbReference type="ARBA" id="ARBA00009922"/>
    </source>
</evidence>
<dbReference type="Proteomes" id="UP000237968">
    <property type="component" value="Unassembled WGS sequence"/>
</dbReference>
<proteinExistence type="inferred from homology"/>
<dbReference type="InterPro" id="IPR027417">
    <property type="entry name" value="P-loop_NTPase"/>
</dbReference>
<comment type="catalytic activity">
    <reaction evidence="9">
        <text>ATP + H2O = ADP + phosphate + H(+)</text>
        <dbReference type="Rhea" id="RHEA:13065"/>
        <dbReference type="ChEBI" id="CHEBI:15377"/>
        <dbReference type="ChEBI" id="CHEBI:15378"/>
        <dbReference type="ChEBI" id="CHEBI:30616"/>
        <dbReference type="ChEBI" id="CHEBI:43474"/>
        <dbReference type="ChEBI" id="CHEBI:456216"/>
        <dbReference type="EC" id="5.6.2.4"/>
    </reaction>
</comment>
<comment type="catalytic activity">
    <reaction evidence="7">
        <text>Couples ATP hydrolysis with the unwinding of duplex DNA by translocating in the 3'-5' direction.</text>
        <dbReference type="EC" id="5.6.2.4"/>
    </reaction>
</comment>
<feature type="domain" description="UvrD-like helicase ATP-binding" evidence="11">
    <location>
        <begin position="20"/>
        <end position="307"/>
    </location>
</feature>
<dbReference type="OrthoDB" id="9810135at2"/>
<evidence type="ECO:0000313" key="14">
    <source>
        <dbReference type="Proteomes" id="UP000237968"/>
    </source>
</evidence>
<dbReference type="EC" id="5.6.2.4" evidence="8"/>
<dbReference type="RefSeq" id="WP_106390799.1">
    <property type="nucleotide sequence ID" value="NZ_PVNK01000071.1"/>
</dbReference>
<dbReference type="GO" id="GO:0000725">
    <property type="term" value="P:recombinational repair"/>
    <property type="evidence" value="ECO:0007669"/>
    <property type="project" value="TreeGrafter"/>
</dbReference>
<evidence type="ECO:0000256" key="9">
    <source>
        <dbReference type="ARBA" id="ARBA00048988"/>
    </source>
</evidence>
<keyword evidence="6" id="KW-0413">Isomerase</keyword>
<dbReference type="Gene3D" id="3.40.50.300">
    <property type="entry name" value="P-loop containing nucleotide triphosphate hydrolases"/>
    <property type="match status" value="2"/>
</dbReference>
<keyword evidence="5 10" id="KW-0067">ATP-binding</keyword>
<dbReference type="SUPFAM" id="SSF52540">
    <property type="entry name" value="P-loop containing nucleoside triphosphate hydrolases"/>
    <property type="match status" value="1"/>
</dbReference>
<evidence type="ECO:0000256" key="8">
    <source>
        <dbReference type="ARBA" id="ARBA00034808"/>
    </source>
</evidence>
<feature type="binding site" evidence="10">
    <location>
        <begin position="41"/>
        <end position="48"/>
    </location>
    <ligand>
        <name>ATP</name>
        <dbReference type="ChEBI" id="CHEBI:30616"/>
    </ligand>
</feature>
<dbReference type="Pfam" id="PF13361">
    <property type="entry name" value="UvrD_C"/>
    <property type="match status" value="2"/>
</dbReference>
<dbReference type="PROSITE" id="PS51217">
    <property type="entry name" value="UVRD_HELICASE_CTER"/>
    <property type="match status" value="1"/>
</dbReference>
<gene>
    <name evidence="13" type="primary">pcrA_2</name>
    <name evidence="13" type="ORF">ENSA5_13200</name>
</gene>
<dbReference type="EMBL" id="PVNK01000071">
    <property type="protein sequence ID" value="PRQ03698.1"/>
    <property type="molecule type" value="Genomic_DNA"/>
</dbReference>
<name>A0A2S9YF04_9BACT</name>
<dbReference type="InterPro" id="IPR000212">
    <property type="entry name" value="DNA_helicase_UvrD/REP"/>
</dbReference>
<dbReference type="CDD" id="cd17932">
    <property type="entry name" value="DEXQc_UvrD"/>
    <property type="match status" value="1"/>
</dbReference>